<dbReference type="InterPro" id="IPR014942">
    <property type="entry name" value="AbiEii"/>
</dbReference>
<name>A0A9D3AHY6_9FIRM</name>
<organism evidence="1 2">
    <name type="scientific">Merdimonas faecis</name>
    <dbReference type="NCBI Taxonomy" id="1653435"/>
    <lineage>
        <taxon>Bacteria</taxon>
        <taxon>Bacillati</taxon>
        <taxon>Bacillota</taxon>
        <taxon>Clostridia</taxon>
        <taxon>Lachnospirales</taxon>
        <taxon>Lachnospiraceae</taxon>
        <taxon>Merdimonas</taxon>
    </lineage>
</organism>
<gene>
    <name evidence="1" type="ORF">K8V39_00850</name>
</gene>
<sequence>MIHTSKQLKDKVRNISHGDNQTAQMLIRNFIMERFLERVSISPYRNNFILKGGMLVASLVGIDTRATMDIDTTIRALPLNEDEAVKIVSEIIHIQIEDGISFEIVKVSEIMTDFEYPGVRLVLEARLDRLKQRIKIDLSTDDVITPSAIRYSYPLMFEDRNIELMTYTPETLLAEKIQTILARGITTTRMRDYYDVYEIVVGNKVSIDKKVLAEAFTATCMKRKTTFGSEQVEKIVNEISTDEGLLNLWDLYKNDNFYVGDIKWTVVCEAVCAYIKDNISK</sequence>
<proteinExistence type="predicted"/>
<reference evidence="1" key="1">
    <citation type="journal article" date="2021" name="PeerJ">
        <title>Extensive microbial diversity within the chicken gut microbiome revealed by metagenomics and culture.</title>
        <authorList>
            <person name="Gilroy R."/>
            <person name="Ravi A."/>
            <person name="Getino M."/>
            <person name="Pursley I."/>
            <person name="Horton D.L."/>
            <person name="Alikhan N.F."/>
            <person name="Baker D."/>
            <person name="Gharbi K."/>
            <person name="Hall N."/>
            <person name="Watson M."/>
            <person name="Adriaenssens E.M."/>
            <person name="Foster-Nyarko E."/>
            <person name="Jarju S."/>
            <person name="Secka A."/>
            <person name="Antonio M."/>
            <person name="Oren A."/>
            <person name="Chaudhuri R.R."/>
            <person name="La Ragione R."/>
            <person name="Hildebrand F."/>
            <person name="Pallen M.J."/>
        </authorList>
    </citation>
    <scope>NUCLEOTIDE SEQUENCE</scope>
    <source>
        <strain evidence="1">USAMLcec4-12693</strain>
    </source>
</reference>
<dbReference type="RefSeq" id="WP_070087673.1">
    <property type="nucleotide sequence ID" value="NZ_CABMJS010000006.1"/>
</dbReference>
<comment type="caution">
    <text evidence="1">The sequence shown here is derived from an EMBL/GenBank/DDBJ whole genome shotgun (WGS) entry which is preliminary data.</text>
</comment>
<dbReference type="GO" id="GO:0016740">
    <property type="term" value="F:transferase activity"/>
    <property type="evidence" value="ECO:0007669"/>
    <property type="project" value="UniProtKB-KW"/>
</dbReference>
<reference evidence="1" key="2">
    <citation type="submission" date="2021-09" db="EMBL/GenBank/DDBJ databases">
        <authorList>
            <person name="Gilroy R."/>
        </authorList>
    </citation>
    <scope>NUCLEOTIDE SEQUENCE</scope>
    <source>
        <strain evidence="1">USAMLcec4-12693</strain>
    </source>
</reference>
<dbReference type="OrthoDB" id="9808443at2"/>
<dbReference type="Pfam" id="PF08843">
    <property type="entry name" value="AbiEii"/>
    <property type="match status" value="1"/>
</dbReference>
<accession>A0A9D3AHY6</accession>
<dbReference type="Proteomes" id="UP000813420">
    <property type="component" value="Unassembled WGS sequence"/>
</dbReference>
<protein>
    <submittedName>
        <fullName evidence="1">Nucleotidyl transferase AbiEii/AbiGii toxin family protein</fullName>
    </submittedName>
</protein>
<keyword evidence="1" id="KW-0808">Transferase</keyword>
<dbReference type="AlphaFoldDB" id="A0A9D3AHY6"/>
<dbReference type="EMBL" id="DYXE01000008">
    <property type="protein sequence ID" value="HJH48795.1"/>
    <property type="molecule type" value="Genomic_DNA"/>
</dbReference>
<evidence type="ECO:0000313" key="1">
    <source>
        <dbReference type="EMBL" id="HJH48795.1"/>
    </source>
</evidence>
<evidence type="ECO:0000313" key="2">
    <source>
        <dbReference type="Proteomes" id="UP000813420"/>
    </source>
</evidence>